<dbReference type="PANTHER" id="PTHR32166">
    <property type="entry name" value="OSJNBA0013A04.12 PROTEIN"/>
    <property type="match status" value="1"/>
</dbReference>
<dbReference type="EMBL" id="QGNW01000377">
    <property type="protein sequence ID" value="RVW74051.1"/>
    <property type="molecule type" value="Genomic_DNA"/>
</dbReference>
<evidence type="ECO:0000313" key="7">
    <source>
        <dbReference type="Proteomes" id="UP000288805"/>
    </source>
</evidence>
<evidence type="ECO:0000313" key="6">
    <source>
        <dbReference type="EMBL" id="RVW74051.1"/>
    </source>
</evidence>
<evidence type="ECO:0000256" key="3">
    <source>
        <dbReference type="ARBA" id="ARBA00022833"/>
    </source>
</evidence>
<gene>
    <name evidence="6" type="ORF">CK203_056405</name>
</gene>
<dbReference type="Pfam" id="PF02892">
    <property type="entry name" value="zf-BED"/>
    <property type="match status" value="1"/>
</dbReference>
<evidence type="ECO:0000259" key="5">
    <source>
        <dbReference type="PROSITE" id="PS50808"/>
    </source>
</evidence>
<dbReference type="PROSITE" id="PS50808">
    <property type="entry name" value="ZF_BED"/>
    <property type="match status" value="1"/>
</dbReference>
<keyword evidence="3" id="KW-0862">Zinc</keyword>
<sequence>MASASGSRGGGRGGGGGGGSGMFNRDVAWKYCSPVERNRNWTICNFCGLLMKSGGINQFKYHLAHGNLNNNTKEYPTVPPKGPGIHVMDEVDDEDEEVYMYLVDMHPDEWDGYQEAVRVIEWERQQYEIVVRSKHKTWELSHPSGAPIMRKSQRMGIEPPSPYEIKSKYLEMKYKDMEAYVNQQREKWETYGCTIMSDGWTGPIRLSIINFMVYLKGSTMFLNSIDASNNIKDLKYRYKLLKNVIKEVEVDNMVQIVTDNESAFMKAGKVLMKKFNLYWTPCVAHCIDLMFEDIEKRPRVADVIHNDHKITNFIYNHGWLLAKMRNYCGRDIVRPGATRFATNYIALESSLKKMVDLKKLFE</sequence>
<dbReference type="InterPro" id="IPR007021">
    <property type="entry name" value="DUF659"/>
</dbReference>
<dbReference type="InterPro" id="IPR003656">
    <property type="entry name" value="Znf_BED"/>
</dbReference>
<keyword evidence="2 4" id="KW-0863">Zinc-finger</keyword>
<organism evidence="6 7">
    <name type="scientific">Vitis vinifera</name>
    <name type="common">Grape</name>
    <dbReference type="NCBI Taxonomy" id="29760"/>
    <lineage>
        <taxon>Eukaryota</taxon>
        <taxon>Viridiplantae</taxon>
        <taxon>Streptophyta</taxon>
        <taxon>Embryophyta</taxon>
        <taxon>Tracheophyta</taxon>
        <taxon>Spermatophyta</taxon>
        <taxon>Magnoliopsida</taxon>
        <taxon>eudicotyledons</taxon>
        <taxon>Gunneridae</taxon>
        <taxon>Pentapetalae</taxon>
        <taxon>rosids</taxon>
        <taxon>Vitales</taxon>
        <taxon>Vitaceae</taxon>
        <taxon>Viteae</taxon>
        <taxon>Vitis</taxon>
    </lineage>
</organism>
<evidence type="ECO:0000256" key="4">
    <source>
        <dbReference type="PROSITE-ProRule" id="PRU00027"/>
    </source>
</evidence>
<dbReference type="Proteomes" id="UP000288805">
    <property type="component" value="Unassembled WGS sequence"/>
</dbReference>
<dbReference type="GO" id="GO:0003677">
    <property type="term" value="F:DNA binding"/>
    <property type="evidence" value="ECO:0007669"/>
    <property type="project" value="InterPro"/>
</dbReference>
<dbReference type="GO" id="GO:0008270">
    <property type="term" value="F:zinc ion binding"/>
    <property type="evidence" value="ECO:0007669"/>
    <property type="project" value="UniProtKB-KW"/>
</dbReference>
<reference evidence="6 7" key="1">
    <citation type="journal article" date="2018" name="PLoS Genet.">
        <title>Population sequencing reveals clonal diversity and ancestral inbreeding in the grapevine cultivar Chardonnay.</title>
        <authorList>
            <person name="Roach M.J."/>
            <person name="Johnson D.L."/>
            <person name="Bohlmann J."/>
            <person name="van Vuuren H.J."/>
            <person name="Jones S.J."/>
            <person name="Pretorius I.S."/>
            <person name="Schmidt S.A."/>
            <person name="Borneman A.R."/>
        </authorList>
    </citation>
    <scope>NUCLEOTIDE SEQUENCE [LARGE SCALE GENOMIC DNA]</scope>
    <source>
        <strain evidence="7">cv. Chardonnay</strain>
        <tissue evidence="6">Leaf</tissue>
    </source>
</reference>
<dbReference type="InterPro" id="IPR012337">
    <property type="entry name" value="RNaseH-like_sf"/>
</dbReference>
<evidence type="ECO:0000256" key="1">
    <source>
        <dbReference type="ARBA" id="ARBA00022723"/>
    </source>
</evidence>
<dbReference type="Pfam" id="PF04937">
    <property type="entry name" value="DUF659"/>
    <property type="match status" value="1"/>
</dbReference>
<comment type="caution">
    <text evidence="6">The sequence shown here is derived from an EMBL/GenBank/DDBJ whole genome shotgun (WGS) entry which is preliminary data.</text>
</comment>
<evidence type="ECO:0000256" key="2">
    <source>
        <dbReference type="ARBA" id="ARBA00022771"/>
    </source>
</evidence>
<name>A0A438GPC6_VITVI</name>
<dbReference type="PANTHER" id="PTHR32166:SF122">
    <property type="entry name" value="OS09G0499600 PROTEIN"/>
    <property type="match status" value="1"/>
</dbReference>
<dbReference type="SUPFAM" id="SSF53098">
    <property type="entry name" value="Ribonuclease H-like"/>
    <property type="match status" value="1"/>
</dbReference>
<dbReference type="AlphaFoldDB" id="A0A438GPC6"/>
<protein>
    <recommendedName>
        <fullName evidence="5">BED-type domain-containing protein</fullName>
    </recommendedName>
</protein>
<keyword evidence="1" id="KW-0479">Metal-binding</keyword>
<proteinExistence type="predicted"/>
<accession>A0A438GPC6</accession>
<feature type="domain" description="BED-type" evidence="5">
    <location>
        <begin position="23"/>
        <end position="72"/>
    </location>
</feature>